<proteinExistence type="predicted"/>
<accession>A0A450UFT4</accession>
<evidence type="ECO:0000313" key="3">
    <source>
        <dbReference type="EMBL" id="VFJ98114.1"/>
    </source>
</evidence>
<dbReference type="AlphaFoldDB" id="A0A450UFT4"/>
<gene>
    <name evidence="1" type="ORF">BECKH772A_GA0070896_1001925</name>
    <name evidence="2" type="ORF">BECKH772B_GA0070898_1001725</name>
    <name evidence="3" type="ORF">BECKH772C_GA0070978_1001825</name>
</gene>
<sequence length="63" mass="7389">MQPRDMPRNDTFHLTLVCLYNNAHLFANHYVFPENAERIFDSNNQAFSSFITTAQALIRVEEE</sequence>
<dbReference type="EMBL" id="CAADFI010000017">
    <property type="protein sequence ID" value="VFJ91415.1"/>
    <property type="molecule type" value="Genomic_DNA"/>
</dbReference>
<evidence type="ECO:0000313" key="2">
    <source>
        <dbReference type="EMBL" id="VFJ91415.1"/>
    </source>
</evidence>
<name>A0A450UFT4_9GAMM</name>
<dbReference type="EMBL" id="CAADFJ010000018">
    <property type="protein sequence ID" value="VFJ98114.1"/>
    <property type="molecule type" value="Genomic_DNA"/>
</dbReference>
<reference evidence="2" key="1">
    <citation type="submission" date="2019-02" db="EMBL/GenBank/DDBJ databases">
        <authorList>
            <person name="Gruber-Vodicka R. H."/>
            <person name="Seah K. B. B."/>
        </authorList>
    </citation>
    <scope>NUCLEOTIDE SEQUENCE</scope>
    <source>
        <strain evidence="3">BECK_SA2B12</strain>
        <strain evidence="1">BECK_SA2B15</strain>
        <strain evidence="2">BECK_SA2B20</strain>
    </source>
</reference>
<dbReference type="EMBL" id="CAADFG010000019">
    <property type="protein sequence ID" value="VFJ90120.1"/>
    <property type="molecule type" value="Genomic_DNA"/>
</dbReference>
<organism evidence="2">
    <name type="scientific">Candidatus Kentrum eta</name>
    <dbReference type="NCBI Taxonomy" id="2126337"/>
    <lineage>
        <taxon>Bacteria</taxon>
        <taxon>Pseudomonadati</taxon>
        <taxon>Pseudomonadota</taxon>
        <taxon>Gammaproteobacteria</taxon>
        <taxon>Candidatus Kentrum</taxon>
    </lineage>
</organism>
<protein>
    <submittedName>
        <fullName evidence="2">Uncharacterized protein</fullName>
    </submittedName>
</protein>
<evidence type="ECO:0000313" key="1">
    <source>
        <dbReference type="EMBL" id="VFJ90120.1"/>
    </source>
</evidence>